<reference evidence="2 3" key="2">
    <citation type="submission" date="2020-04" db="EMBL/GenBank/DDBJ databases">
        <authorList>
            <person name="Fomenkov A."/>
            <person name="Anton B.P."/>
            <person name="Roberts R.J."/>
        </authorList>
    </citation>
    <scope>NUCLEOTIDE SEQUENCE [LARGE SCALE GENOMIC DNA]</scope>
    <source>
        <strain evidence="2 3">S2</strain>
    </source>
</reference>
<protein>
    <recommendedName>
        <fullName evidence="1">Heparinase II/III-like C-terminal domain-containing protein</fullName>
    </recommendedName>
</protein>
<feature type="domain" description="Heparinase II/III-like C-terminal" evidence="1">
    <location>
        <begin position="16"/>
        <end position="84"/>
    </location>
</feature>
<evidence type="ECO:0000259" key="1">
    <source>
        <dbReference type="Pfam" id="PF07940"/>
    </source>
</evidence>
<accession>A0A6H1PBV7</accession>
<proteinExistence type="predicted"/>
<dbReference type="Proteomes" id="UP000501868">
    <property type="component" value="Chromosome"/>
</dbReference>
<organism evidence="2 3">
    <name type="scientific">Priestia megaterium</name>
    <name type="common">Bacillus megaterium</name>
    <dbReference type="NCBI Taxonomy" id="1404"/>
    <lineage>
        <taxon>Bacteria</taxon>
        <taxon>Bacillati</taxon>
        <taxon>Bacillota</taxon>
        <taxon>Bacilli</taxon>
        <taxon>Bacillales</taxon>
        <taxon>Bacillaceae</taxon>
        <taxon>Priestia</taxon>
    </lineage>
</organism>
<name>A0A6H1PBV7_PRIMG</name>
<dbReference type="Pfam" id="PF07940">
    <property type="entry name" value="Hepar_II_III_C"/>
    <property type="match status" value="1"/>
</dbReference>
<dbReference type="InterPro" id="IPR012480">
    <property type="entry name" value="Hepar_II_III_C"/>
</dbReference>
<sequence>MAAPVATKWVSEEAFDYVEGSHNGHFHLDDPVYVSRKIIFVKPYYWLLIDVFECIEEHRFTQNFHFAPGEPVLNEHTKSCATQNMDEANLYLIPIHADTLTAVI</sequence>
<dbReference type="EMBL" id="CP051128">
    <property type="protein sequence ID" value="QIZ10902.1"/>
    <property type="molecule type" value="Genomic_DNA"/>
</dbReference>
<evidence type="ECO:0000313" key="3">
    <source>
        <dbReference type="Proteomes" id="UP000501868"/>
    </source>
</evidence>
<dbReference type="Gene3D" id="2.70.98.70">
    <property type="match status" value="1"/>
</dbReference>
<dbReference type="AlphaFoldDB" id="A0A6H1PBV7"/>
<evidence type="ECO:0000313" key="2">
    <source>
        <dbReference type="EMBL" id="QIZ10902.1"/>
    </source>
</evidence>
<dbReference type="GO" id="GO:0016829">
    <property type="term" value="F:lyase activity"/>
    <property type="evidence" value="ECO:0007669"/>
    <property type="project" value="InterPro"/>
</dbReference>
<gene>
    <name evidence="2" type="ORF">HFZ78_11140</name>
</gene>
<reference evidence="2 3" key="1">
    <citation type="submission" date="2020-04" db="EMBL/GenBank/DDBJ databases">
        <title>Genome-Wide Identification of 5-Methylcytosine Sites in Bacterial Genomes By High-Throughput Sequencing of MspJI Restriction Fragments.</title>
        <authorList>
            <person name="Wu V."/>
        </authorList>
    </citation>
    <scope>NUCLEOTIDE SEQUENCE [LARGE SCALE GENOMIC DNA]</scope>
    <source>
        <strain evidence="2 3">S2</strain>
    </source>
</reference>